<evidence type="ECO:0000313" key="2">
    <source>
        <dbReference type="Proteomes" id="UP000630615"/>
    </source>
</evidence>
<proteinExistence type="predicted"/>
<reference evidence="2" key="1">
    <citation type="journal article" date="2019" name="Int. J. Syst. Evol. Microbiol.">
        <title>The Global Catalogue of Microorganisms (GCM) 10K type strain sequencing project: providing services to taxonomists for standard genome sequencing and annotation.</title>
        <authorList>
            <consortium name="The Broad Institute Genomics Platform"/>
            <consortium name="The Broad Institute Genome Sequencing Center for Infectious Disease"/>
            <person name="Wu L."/>
            <person name="Ma J."/>
        </authorList>
    </citation>
    <scope>NUCLEOTIDE SEQUENCE [LARGE SCALE GENOMIC DNA]</scope>
    <source>
        <strain evidence="2">CGMCC 1.15942</strain>
    </source>
</reference>
<accession>A0ABQ1PBZ2</accession>
<gene>
    <name evidence="1" type="ORF">GCM10011573_24820</name>
</gene>
<dbReference type="RefSeq" id="WP_227011246.1">
    <property type="nucleotide sequence ID" value="NZ_BMKI01000005.1"/>
</dbReference>
<evidence type="ECO:0000313" key="1">
    <source>
        <dbReference type="EMBL" id="GGC94217.1"/>
    </source>
</evidence>
<comment type="caution">
    <text evidence="1">The sequence shown here is derived from an EMBL/GenBank/DDBJ whole genome shotgun (WGS) entry which is preliminary data.</text>
</comment>
<protein>
    <submittedName>
        <fullName evidence="1">Uncharacterized protein</fullName>
    </submittedName>
</protein>
<sequence length="86" mass="10151">MSEEETFSLIKNWKFESIKELLGTIVNEDSDESFKNTRLVEILLERGISSDDTLFVRLLKNMDVEYSKEYFIFNLQEMTLSKSTIE</sequence>
<dbReference type="EMBL" id="BMKI01000005">
    <property type="protein sequence ID" value="GGC94217.1"/>
    <property type="molecule type" value="Genomic_DNA"/>
</dbReference>
<organism evidence="1 2">
    <name type="scientific">Enterococcus wangshanyuanii</name>
    <dbReference type="NCBI Taxonomy" id="2005703"/>
    <lineage>
        <taxon>Bacteria</taxon>
        <taxon>Bacillati</taxon>
        <taxon>Bacillota</taxon>
        <taxon>Bacilli</taxon>
        <taxon>Lactobacillales</taxon>
        <taxon>Enterococcaceae</taxon>
        <taxon>Enterococcus</taxon>
    </lineage>
</organism>
<keyword evidence="2" id="KW-1185">Reference proteome</keyword>
<name>A0ABQ1PBZ2_9ENTE</name>
<dbReference type="Proteomes" id="UP000630615">
    <property type="component" value="Unassembled WGS sequence"/>
</dbReference>